<organism evidence="9 10">
    <name type="scientific">Paenibacillus planticolens</name>
    <dbReference type="NCBI Taxonomy" id="2654976"/>
    <lineage>
        <taxon>Bacteria</taxon>
        <taxon>Bacillati</taxon>
        <taxon>Bacillota</taxon>
        <taxon>Bacilli</taxon>
        <taxon>Bacillales</taxon>
        <taxon>Paenibacillaceae</taxon>
        <taxon>Paenibacillus</taxon>
    </lineage>
</organism>
<dbReference type="PANTHER" id="PTHR43744">
    <property type="entry name" value="ABC TRANSPORTER PERMEASE PROTEIN MG189-RELATED-RELATED"/>
    <property type="match status" value="1"/>
</dbReference>
<feature type="transmembrane region" description="Helical" evidence="7">
    <location>
        <begin position="40"/>
        <end position="61"/>
    </location>
</feature>
<feature type="transmembrane region" description="Helical" evidence="7">
    <location>
        <begin position="211"/>
        <end position="236"/>
    </location>
</feature>
<evidence type="ECO:0000313" key="10">
    <source>
        <dbReference type="Proteomes" id="UP000618579"/>
    </source>
</evidence>
<dbReference type="InterPro" id="IPR035906">
    <property type="entry name" value="MetI-like_sf"/>
</dbReference>
<evidence type="ECO:0000256" key="1">
    <source>
        <dbReference type="ARBA" id="ARBA00004651"/>
    </source>
</evidence>
<keyword evidence="6 7" id="KW-0472">Membrane</keyword>
<accession>A0ABX1ZLU1</accession>
<dbReference type="Pfam" id="PF00528">
    <property type="entry name" value="BPD_transp_1"/>
    <property type="match status" value="1"/>
</dbReference>
<comment type="caution">
    <text evidence="9">The sequence shown here is derived from an EMBL/GenBank/DDBJ whole genome shotgun (WGS) entry which is preliminary data.</text>
</comment>
<evidence type="ECO:0000256" key="5">
    <source>
        <dbReference type="ARBA" id="ARBA00022989"/>
    </source>
</evidence>
<dbReference type="Proteomes" id="UP000618579">
    <property type="component" value="Unassembled WGS sequence"/>
</dbReference>
<feature type="transmembrane region" description="Helical" evidence="7">
    <location>
        <begin position="170"/>
        <end position="190"/>
    </location>
</feature>
<sequence length="306" mass="33597">MGQLRSGLGEELIRVEASNLQRAGTGARTGAMRGFKPERIFLDGVLLLLSFLMLTPFLWIFSTSLRLPKDSFSLPPAIFPTAWHIGNYAEVFAKVPFFDFISNSLKICLIIVLGHIFISSMAAFAFSRIAFPGRNALFLIFLSGLMIPGQVTIIPQFILMSKLGLVDTHLALILPGLINPFGIFMIRQTMMSISSTYDEAAYMDGASRIWVFLKVILPMSYPAVAVTSVISFIGHWNDFFRPLIFLNSFEKMTLPIGMTALSGAFGTGNLSAILAGVTLSLVVPLLFYLFGQKYLLDGITAGGLKM</sequence>
<dbReference type="PROSITE" id="PS50928">
    <property type="entry name" value="ABC_TM1"/>
    <property type="match status" value="1"/>
</dbReference>
<protein>
    <submittedName>
        <fullName evidence="9">ABC transporter permease subunit</fullName>
    </submittedName>
</protein>
<evidence type="ECO:0000256" key="3">
    <source>
        <dbReference type="ARBA" id="ARBA00022475"/>
    </source>
</evidence>
<evidence type="ECO:0000313" key="9">
    <source>
        <dbReference type="EMBL" id="NOV01059.1"/>
    </source>
</evidence>
<evidence type="ECO:0000256" key="6">
    <source>
        <dbReference type="ARBA" id="ARBA00023136"/>
    </source>
</evidence>
<keyword evidence="2 7" id="KW-0813">Transport</keyword>
<feature type="domain" description="ABC transmembrane type-1" evidence="8">
    <location>
        <begin position="101"/>
        <end position="291"/>
    </location>
</feature>
<evidence type="ECO:0000256" key="2">
    <source>
        <dbReference type="ARBA" id="ARBA00022448"/>
    </source>
</evidence>
<dbReference type="CDD" id="cd06261">
    <property type="entry name" value="TM_PBP2"/>
    <property type="match status" value="1"/>
</dbReference>
<dbReference type="EMBL" id="WHNZ01000026">
    <property type="protein sequence ID" value="NOV01059.1"/>
    <property type="molecule type" value="Genomic_DNA"/>
</dbReference>
<dbReference type="InterPro" id="IPR000515">
    <property type="entry name" value="MetI-like"/>
</dbReference>
<name>A0ABX1ZLU1_9BACL</name>
<feature type="transmembrane region" description="Helical" evidence="7">
    <location>
        <begin position="136"/>
        <end position="158"/>
    </location>
</feature>
<comment type="subcellular location">
    <subcellularLocation>
        <location evidence="1 7">Cell membrane</location>
        <topology evidence="1 7">Multi-pass membrane protein</topology>
    </subcellularLocation>
</comment>
<evidence type="ECO:0000256" key="4">
    <source>
        <dbReference type="ARBA" id="ARBA00022692"/>
    </source>
</evidence>
<dbReference type="Gene3D" id="1.10.3720.10">
    <property type="entry name" value="MetI-like"/>
    <property type="match status" value="1"/>
</dbReference>
<gene>
    <name evidence="9" type="ORF">GC097_13660</name>
</gene>
<comment type="similarity">
    <text evidence="7">Belongs to the binding-protein-dependent transport system permease family.</text>
</comment>
<dbReference type="PANTHER" id="PTHR43744:SF12">
    <property type="entry name" value="ABC TRANSPORTER PERMEASE PROTEIN MG189-RELATED"/>
    <property type="match status" value="1"/>
</dbReference>
<keyword evidence="3" id="KW-1003">Cell membrane</keyword>
<proteinExistence type="inferred from homology"/>
<keyword evidence="5 7" id="KW-1133">Transmembrane helix</keyword>
<evidence type="ECO:0000256" key="7">
    <source>
        <dbReference type="RuleBase" id="RU363032"/>
    </source>
</evidence>
<reference evidence="9 10" key="1">
    <citation type="submission" date="2019-10" db="EMBL/GenBank/DDBJ databases">
        <title>Description of Paenibacillus pedi sp. nov.</title>
        <authorList>
            <person name="Carlier A."/>
            <person name="Qi S."/>
        </authorList>
    </citation>
    <scope>NUCLEOTIDE SEQUENCE [LARGE SCALE GENOMIC DNA]</scope>
    <source>
        <strain evidence="9 10">LMG 31457</strain>
    </source>
</reference>
<keyword evidence="4 7" id="KW-0812">Transmembrane</keyword>
<keyword evidence="10" id="KW-1185">Reference proteome</keyword>
<evidence type="ECO:0000259" key="8">
    <source>
        <dbReference type="PROSITE" id="PS50928"/>
    </source>
</evidence>
<feature type="transmembrane region" description="Helical" evidence="7">
    <location>
        <begin position="104"/>
        <end position="124"/>
    </location>
</feature>
<feature type="transmembrane region" description="Helical" evidence="7">
    <location>
        <begin position="256"/>
        <end position="289"/>
    </location>
</feature>
<dbReference type="SUPFAM" id="SSF161098">
    <property type="entry name" value="MetI-like"/>
    <property type="match status" value="1"/>
</dbReference>